<dbReference type="Proteomes" id="UP000299102">
    <property type="component" value="Unassembled WGS sequence"/>
</dbReference>
<gene>
    <name evidence="1" type="ORF">EVAR_48544_1</name>
</gene>
<keyword evidence="2" id="KW-1185">Reference proteome</keyword>
<organism evidence="1 2">
    <name type="scientific">Eumeta variegata</name>
    <name type="common">Bagworm moth</name>
    <name type="synonym">Eumeta japonica</name>
    <dbReference type="NCBI Taxonomy" id="151549"/>
    <lineage>
        <taxon>Eukaryota</taxon>
        <taxon>Metazoa</taxon>
        <taxon>Ecdysozoa</taxon>
        <taxon>Arthropoda</taxon>
        <taxon>Hexapoda</taxon>
        <taxon>Insecta</taxon>
        <taxon>Pterygota</taxon>
        <taxon>Neoptera</taxon>
        <taxon>Endopterygota</taxon>
        <taxon>Lepidoptera</taxon>
        <taxon>Glossata</taxon>
        <taxon>Ditrysia</taxon>
        <taxon>Tineoidea</taxon>
        <taxon>Psychidae</taxon>
        <taxon>Oiketicinae</taxon>
        <taxon>Eumeta</taxon>
    </lineage>
</organism>
<name>A0A4C1YAJ6_EUMVA</name>
<evidence type="ECO:0000313" key="2">
    <source>
        <dbReference type="Proteomes" id="UP000299102"/>
    </source>
</evidence>
<sequence>MSRERGKGSVFLVVRWHLAGPAHGTRPISAPGVHLVPPGSAGDHKAYRRLSQRTYHRRRRNGRRGSRHAACVRLRTASCRRMRGGASAGSPCHRLTTRTTRPSDPAWLHVSSMPHHLDDNDYKCTSSLLAKTGKESPPCCTVRRAVQHGVVSSTCVQRTCSKPSEGKCSPPPMETRNLREVTITLRRE</sequence>
<dbReference type="AlphaFoldDB" id="A0A4C1YAJ6"/>
<evidence type="ECO:0000313" key="1">
    <source>
        <dbReference type="EMBL" id="GBP72050.1"/>
    </source>
</evidence>
<reference evidence="1 2" key="1">
    <citation type="journal article" date="2019" name="Commun. Biol.">
        <title>The bagworm genome reveals a unique fibroin gene that provides high tensile strength.</title>
        <authorList>
            <person name="Kono N."/>
            <person name="Nakamura H."/>
            <person name="Ohtoshi R."/>
            <person name="Tomita M."/>
            <person name="Numata K."/>
            <person name="Arakawa K."/>
        </authorList>
    </citation>
    <scope>NUCLEOTIDE SEQUENCE [LARGE SCALE GENOMIC DNA]</scope>
</reference>
<protein>
    <submittedName>
        <fullName evidence="1">Uncharacterized protein</fullName>
    </submittedName>
</protein>
<proteinExistence type="predicted"/>
<comment type="caution">
    <text evidence="1">The sequence shown here is derived from an EMBL/GenBank/DDBJ whole genome shotgun (WGS) entry which is preliminary data.</text>
</comment>
<accession>A0A4C1YAJ6</accession>
<dbReference type="EMBL" id="BGZK01001131">
    <property type="protein sequence ID" value="GBP72050.1"/>
    <property type="molecule type" value="Genomic_DNA"/>
</dbReference>